<dbReference type="SMART" id="SM01218">
    <property type="entry name" value="FoP_duplication"/>
    <property type="match status" value="1"/>
</dbReference>
<organism evidence="3 4">
    <name type="scientific">Romanomermis culicivorax</name>
    <name type="common">Nematode worm</name>
    <dbReference type="NCBI Taxonomy" id="13658"/>
    <lineage>
        <taxon>Eukaryota</taxon>
        <taxon>Metazoa</taxon>
        <taxon>Ecdysozoa</taxon>
        <taxon>Nematoda</taxon>
        <taxon>Enoplea</taxon>
        <taxon>Dorylaimia</taxon>
        <taxon>Mermithida</taxon>
        <taxon>Mermithoidea</taxon>
        <taxon>Mermithidae</taxon>
        <taxon>Romanomermis</taxon>
    </lineage>
</organism>
<accession>A0A915KTH5</accession>
<sequence length="282" mass="32917">MPPVSASNGLPVPSKIVMKGNSTMTLHERFSDITPPKIEQQPKIVEPIVTARLDIGRGDFKLERTPHRDDDFFDRGDYDLSPPRFDRRNGAGYSVYSMKNRREMTSQMSRNRSLSRRLGSKNSIYEALRDQRTSLKSRLGAKGRLGSGFRVDDDGWRERRTPTKVSPFDDLDTIFRYQRLNGVFRNTRTRSRFTNRGFQKRRFGYRRNGFSRFGTQRYRNRRFGNNSTFRFGGSKYQPQTRSEQNNKQLFVSKEVLDDEIDAYMAKTKLNLDNDLDAYMADV</sequence>
<dbReference type="Pfam" id="PF13865">
    <property type="entry name" value="FoP_duplication"/>
    <property type="match status" value="1"/>
</dbReference>
<evidence type="ECO:0000259" key="2">
    <source>
        <dbReference type="SMART" id="SM01218"/>
    </source>
</evidence>
<dbReference type="InterPro" id="IPR025715">
    <property type="entry name" value="FoP_C"/>
</dbReference>
<dbReference type="Proteomes" id="UP000887565">
    <property type="component" value="Unplaced"/>
</dbReference>
<dbReference type="AlphaFoldDB" id="A0A915KTH5"/>
<name>A0A915KTH5_ROMCU</name>
<keyword evidence="1" id="KW-0694">RNA-binding</keyword>
<feature type="domain" description="Chromatin target of PRMT1 protein C-terminal" evidence="2">
    <location>
        <begin position="180"/>
        <end position="281"/>
    </location>
</feature>
<evidence type="ECO:0000256" key="1">
    <source>
        <dbReference type="ARBA" id="ARBA00022884"/>
    </source>
</evidence>
<reference evidence="4" key="1">
    <citation type="submission" date="2022-11" db="UniProtKB">
        <authorList>
            <consortium name="WormBaseParasite"/>
        </authorList>
    </citation>
    <scope>IDENTIFICATION</scope>
</reference>
<keyword evidence="3" id="KW-1185">Reference proteome</keyword>
<evidence type="ECO:0000313" key="4">
    <source>
        <dbReference type="WBParaSite" id="nRc.2.0.1.t40913-RA"/>
    </source>
</evidence>
<dbReference type="WBParaSite" id="nRc.2.0.1.t40913-RA">
    <property type="protein sequence ID" value="nRc.2.0.1.t40913-RA"/>
    <property type="gene ID" value="nRc.2.0.1.g40913"/>
</dbReference>
<dbReference type="GO" id="GO:0003723">
    <property type="term" value="F:RNA binding"/>
    <property type="evidence" value="ECO:0007669"/>
    <property type="project" value="UniProtKB-KW"/>
</dbReference>
<protein>
    <submittedName>
        <fullName evidence="4">Chromatin target of PRMT1 protein C-terminal domain-containing protein</fullName>
    </submittedName>
</protein>
<evidence type="ECO:0000313" key="3">
    <source>
        <dbReference type="Proteomes" id="UP000887565"/>
    </source>
</evidence>
<proteinExistence type="predicted"/>